<organism evidence="1 2">
    <name type="scientific">Larimichthys crocea</name>
    <name type="common">Large yellow croaker</name>
    <name type="synonym">Pseudosciaena crocea</name>
    <dbReference type="NCBI Taxonomy" id="215358"/>
    <lineage>
        <taxon>Eukaryota</taxon>
        <taxon>Metazoa</taxon>
        <taxon>Chordata</taxon>
        <taxon>Craniata</taxon>
        <taxon>Vertebrata</taxon>
        <taxon>Euteleostomi</taxon>
        <taxon>Actinopterygii</taxon>
        <taxon>Neopterygii</taxon>
        <taxon>Teleostei</taxon>
        <taxon>Neoteleostei</taxon>
        <taxon>Acanthomorphata</taxon>
        <taxon>Eupercaria</taxon>
        <taxon>Sciaenidae</taxon>
        <taxon>Larimichthys</taxon>
    </lineage>
</organism>
<protein>
    <submittedName>
        <fullName evidence="1">Uncharacterized protein</fullName>
    </submittedName>
</protein>
<comment type="caution">
    <text evidence="1">The sequence shown here is derived from an EMBL/GenBank/DDBJ whole genome shotgun (WGS) entry which is preliminary data.</text>
</comment>
<keyword evidence="2" id="KW-1185">Reference proteome</keyword>
<accession>A0ACD3RTD2</accession>
<sequence length="398" mass="43539">KIADYKRQNPTMFAWEIRDRLLAEGVCDNDTVPSVSSINRIIRTKVQQPFHPSPDGTSLSTPGHTIVPSTASPPVTSASNDPAGSYSINGILGIPRSNGEKRKRDEDGSDGSGPNSDSQGSVESLRKHLRADAFTQQQLEALDRVFERPSYPDVFPTSEHIKPEQANEYSLPALNSSLDEVKPSLSSSANPDLGPSVSQSYPVGRDMANTTLPGYPPHVPPTGQGSYPTSTLAGMVPGSEFSGNPYSHPQYTTYNEAWRFSNPALLRENVIIRGADKYFCCDGCCVRKKQKERKKRNSIVMLGENCNTRSSLRKQNRSLCVASADWPTAAKKAPTSQEASTHQIINGIAERFDSVELRCELSSLFLLKSLIGVRKSKVLFARSLKRPGCSRIVNVIEA</sequence>
<proteinExistence type="predicted"/>
<gene>
    <name evidence="1" type="ORF">E3U43_012887</name>
</gene>
<reference evidence="1" key="1">
    <citation type="submission" date="2018-11" db="EMBL/GenBank/DDBJ databases">
        <title>The sequence and de novo assembly of Larimichthys crocea genome using PacBio and Hi-C technologies.</title>
        <authorList>
            <person name="Xu P."/>
            <person name="Chen B."/>
            <person name="Zhou Z."/>
            <person name="Ke Q."/>
            <person name="Wu Y."/>
            <person name="Bai H."/>
            <person name="Pu F."/>
        </authorList>
    </citation>
    <scope>NUCLEOTIDE SEQUENCE</scope>
    <source>
        <tissue evidence="1">Muscle</tissue>
    </source>
</reference>
<feature type="non-terminal residue" evidence="1">
    <location>
        <position position="1"/>
    </location>
</feature>
<evidence type="ECO:0000313" key="2">
    <source>
        <dbReference type="Proteomes" id="UP000793456"/>
    </source>
</evidence>
<dbReference type="Proteomes" id="UP000793456">
    <property type="component" value="Chromosome II"/>
</dbReference>
<dbReference type="EMBL" id="CM011675">
    <property type="protein sequence ID" value="TMS22622.1"/>
    <property type="molecule type" value="Genomic_DNA"/>
</dbReference>
<evidence type="ECO:0000313" key="1">
    <source>
        <dbReference type="EMBL" id="TMS22622.1"/>
    </source>
</evidence>
<name>A0ACD3RTD2_LARCR</name>